<evidence type="ECO:0000256" key="2">
    <source>
        <dbReference type="ARBA" id="ARBA00023125"/>
    </source>
</evidence>
<accession>A0A9D2TYD7</accession>
<dbReference type="Pfam" id="PF07883">
    <property type="entry name" value="Cupin_2"/>
    <property type="match status" value="1"/>
</dbReference>
<dbReference type="InterPro" id="IPR009057">
    <property type="entry name" value="Homeodomain-like_sf"/>
</dbReference>
<organism evidence="5 6">
    <name type="scientific">Candidatus Blautia avicola</name>
    <dbReference type="NCBI Taxonomy" id="2838483"/>
    <lineage>
        <taxon>Bacteria</taxon>
        <taxon>Bacillati</taxon>
        <taxon>Bacillota</taxon>
        <taxon>Clostridia</taxon>
        <taxon>Lachnospirales</taxon>
        <taxon>Lachnospiraceae</taxon>
        <taxon>Blautia</taxon>
    </lineage>
</organism>
<proteinExistence type="predicted"/>
<dbReference type="Proteomes" id="UP000823892">
    <property type="component" value="Unassembled WGS sequence"/>
</dbReference>
<evidence type="ECO:0000313" key="5">
    <source>
        <dbReference type="EMBL" id="HJD30027.1"/>
    </source>
</evidence>
<evidence type="ECO:0000313" key="6">
    <source>
        <dbReference type="Proteomes" id="UP000823892"/>
    </source>
</evidence>
<dbReference type="SMART" id="SM00342">
    <property type="entry name" value="HTH_ARAC"/>
    <property type="match status" value="1"/>
</dbReference>
<feature type="domain" description="HTH araC/xylS-type" evidence="4">
    <location>
        <begin position="202"/>
        <end position="300"/>
    </location>
</feature>
<dbReference type="GO" id="GO:0003700">
    <property type="term" value="F:DNA-binding transcription factor activity"/>
    <property type="evidence" value="ECO:0007669"/>
    <property type="project" value="InterPro"/>
</dbReference>
<dbReference type="PANTHER" id="PTHR43280:SF2">
    <property type="entry name" value="HTH-TYPE TRANSCRIPTIONAL REGULATOR EXSA"/>
    <property type="match status" value="1"/>
</dbReference>
<dbReference type="PROSITE" id="PS01124">
    <property type="entry name" value="HTH_ARAC_FAMILY_2"/>
    <property type="match status" value="1"/>
</dbReference>
<evidence type="ECO:0000256" key="1">
    <source>
        <dbReference type="ARBA" id="ARBA00023015"/>
    </source>
</evidence>
<dbReference type="PROSITE" id="PS00041">
    <property type="entry name" value="HTH_ARAC_FAMILY_1"/>
    <property type="match status" value="1"/>
</dbReference>
<dbReference type="InterPro" id="IPR013096">
    <property type="entry name" value="Cupin_2"/>
</dbReference>
<dbReference type="Gene3D" id="2.60.120.10">
    <property type="entry name" value="Jelly Rolls"/>
    <property type="match status" value="1"/>
</dbReference>
<keyword evidence="1" id="KW-0805">Transcription regulation</keyword>
<comment type="caution">
    <text evidence="5">The sequence shown here is derived from an EMBL/GenBank/DDBJ whole genome shotgun (WGS) entry which is preliminary data.</text>
</comment>
<dbReference type="EMBL" id="DWUY01000303">
    <property type="protein sequence ID" value="HJD30027.1"/>
    <property type="molecule type" value="Genomic_DNA"/>
</dbReference>
<dbReference type="GO" id="GO:0043565">
    <property type="term" value="F:sequence-specific DNA binding"/>
    <property type="evidence" value="ECO:0007669"/>
    <property type="project" value="InterPro"/>
</dbReference>
<protein>
    <submittedName>
        <fullName evidence="5">AraC family transcriptional regulator</fullName>
    </submittedName>
</protein>
<dbReference type="SUPFAM" id="SSF46689">
    <property type="entry name" value="Homeodomain-like"/>
    <property type="match status" value="2"/>
</dbReference>
<dbReference type="Pfam" id="PF12833">
    <property type="entry name" value="HTH_18"/>
    <property type="match status" value="1"/>
</dbReference>
<dbReference type="PRINTS" id="PR00032">
    <property type="entry name" value="HTHARAC"/>
</dbReference>
<dbReference type="InterPro" id="IPR020449">
    <property type="entry name" value="Tscrpt_reg_AraC-type_HTH"/>
</dbReference>
<dbReference type="PANTHER" id="PTHR43280">
    <property type="entry name" value="ARAC-FAMILY TRANSCRIPTIONAL REGULATOR"/>
    <property type="match status" value="1"/>
</dbReference>
<dbReference type="AlphaFoldDB" id="A0A9D2TYD7"/>
<dbReference type="InterPro" id="IPR037923">
    <property type="entry name" value="HTH-like"/>
</dbReference>
<keyword evidence="3" id="KW-0804">Transcription</keyword>
<dbReference type="InterPro" id="IPR018062">
    <property type="entry name" value="HTH_AraC-typ_CS"/>
</dbReference>
<name>A0A9D2TYD7_9FIRM</name>
<sequence>MLLIKPEELSVNDSMCEIQVHGSRDFPFQGYINENRSLQGEGWHWHKEAEFLLILEGNIRCGSNGEQYVLRKGEGIFINCGALHMAGNHSDDGRGKSVSFVFSPKFISGEDCGLLYQKYVQPIADDTDFKGCVLRQESGWQTETLECLRSAYALCKEEKWSSELLVRNALSRAWAILAEQEKPDSGIYAEKSTGSKYEQRAKKILKYIEGHYGDYITIEDMARQANISRTECFRSFHKITGQSPMEYLTFYRLSQAAYKLRNTDSSITEICISSGFSQPSYFGKKFREYYGVSPLKYRKQCINHGK</sequence>
<evidence type="ECO:0000259" key="4">
    <source>
        <dbReference type="PROSITE" id="PS01124"/>
    </source>
</evidence>
<dbReference type="SUPFAM" id="SSF51215">
    <property type="entry name" value="Regulatory protein AraC"/>
    <property type="match status" value="1"/>
</dbReference>
<keyword evidence="2" id="KW-0238">DNA-binding</keyword>
<reference evidence="5" key="1">
    <citation type="journal article" date="2021" name="PeerJ">
        <title>Extensive microbial diversity within the chicken gut microbiome revealed by metagenomics and culture.</title>
        <authorList>
            <person name="Gilroy R."/>
            <person name="Ravi A."/>
            <person name="Getino M."/>
            <person name="Pursley I."/>
            <person name="Horton D.L."/>
            <person name="Alikhan N.F."/>
            <person name="Baker D."/>
            <person name="Gharbi K."/>
            <person name="Hall N."/>
            <person name="Watson M."/>
            <person name="Adriaenssens E.M."/>
            <person name="Foster-Nyarko E."/>
            <person name="Jarju S."/>
            <person name="Secka A."/>
            <person name="Antonio M."/>
            <person name="Oren A."/>
            <person name="Chaudhuri R.R."/>
            <person name="La Ragione R."/>
            <person name="Hildebrand F."/>
            <person name="Pallen M.J."/>
        </authorList>
    </citation>
    <scope>NUCLEOTIDE SEQUENCE</scope>
    <source>
        <strain evidence="5">ChiBcec6-4105</strain>
    </source>
</reference>
<evidence type="ECO:0000256" key="3">
    <source>
        <dbReference type="ARBA" id="ARBA00023163"/>
    </source>
</evidence>
<dbReference type="InterPro" id="IPR014710">
    <property type="entry name" value="RmlC-like_jellyroll"/>
</dbReference>
<reference evidence="5" key="2">
    <citation type="submission" date="2021-04" db="EMBL/GenBank/DDBJ databases">
        <authorList>
            <person name="Gilroy R."/>
        </authorList>
    </citation>
    <scope>NUCLEOTIDE SEQUENCE</scope>
    <source>
        <strain evidence="5">ChiBcec6-4105</strain>
    </source>
</reference>
<dbReference type="Gene3D" id="1.10.10.60">
    <property type="entry name" value="Homeodomain-like"/>
    <property type="match status" value="2"/>
</dbReference>
<dbReference type="CDD" id="cd02208">
    <property type="entry name" value="cupin_RmlC-like"/>
    <property type="match status" value="1"/>
</dbReference>
<dbReference type="InterPro" id="IPR018060">
    <property type="entry name" value="HTH_AraC"/>
</dbReference>
<gene>
    <name evidence="5" type="ORF">H9914_13700</name>
</gene>